<keyword evidence="1" id="KW-0472">Membrane</keyword>
<feature type="chain" id="PRO_5040415461" evidence="2">
    <location>
        <begin position="28"/>
        <end position="292"/>
    </location>
</feature>
<evidence type="ECO:0000256" key="1">
    <source>
        <dbReference type="SAM" id="Phobius"/>
    </source>
</evidence>
<name>A0A9N8DBG8_9STRA</name>
<feature type="transmembrane region" description="Helical" evidence="1">
    <location>
        <begin position="37"/>
        <end position="55"/>
    </location>
</feature>
<protein>
    <submittedName>
        <fullName evidence="3">Uncharacterized protein</fullName>
    </submittedName>
</protein>
<keyword evidence="2" id="KW-0732">Signal</keyword>
<reference evidence="3" key="1">
    <citation type="submission" date="2020-06" db="EMBL/GenBank/DDBJ databases">
        <authorList>
            <consortium name="Plant Systems Biology data submission"/>
        </authorList>
    </citation>
    <scope>NUCLEOTIDE SEQUENCE</scope>
    <source>
        <strain evidence="3">D6</strain>
    </source>
</reference>
<keyword evidence="1" id="KW-0812">Transmembrane</keyword>
<accession>A0A9N8DBG8</accession>
<proteinExistence type="predicted"/>
<evidence type="ECO:0000313" key="4">
    <source>
        <dbReference type="Proteomes" id="UP001153069"/>
    </source>
</evidence>
<comment type="caution">
    <text evidence="3">The sequence shown here is derived from an EMBL/GenBank/DDBJ whole genome shotgun (WGS) entry which is preliminary data.</text>
</comment>
<dbReference type="AlphaFoldDB" id="A0A9N8DBG8"/>
<sequence length="292" mass="33082">MMLHRHLFLLGFLSLLLVSQSPSAVDGALVPIVVVAPAILVAATSAYCFLVDVYASRVLKAMAKIDFSKNLLAEDTLATSRQHADTLTGALAAGVVPTVDELRRTISKASHLVERPRHRRQWNAWAIHVLLSGYVDYDPANTIQDRLVNHTFQFAYRSYVNTEEKGALSRALKSPWYYLTRPFKARGRGKIVFYDDGSVTNTEYFWGKRFEAIQVTWYGELLIDDNPLFPATVKWTRTEFVTGRKTENQTVISNPPAAEKLRQEPWDVVQEEDGMILFRRGTLGVLAYDRMQ</sequence>
<feature type="signal peptide" evidence="2">
    <location>
        <begin position="1"/>
        <end position="27"/>
    </location>
</feature>
<evidence type="ECO:0000313" key="3">
    <source>
        <dbReference type="EMBL" id="CAB9498786.1"/>
    </source>
</evidence>
<keyword evidence="1" id="KW-1133">Transmembrane helix</keyword>
<dbReference type="OrthoDB" id="10668812at2759"/>
<dbReference type="Proteomes" id="UP001153069">
    <property type="component" value="Unassembled WGS sequence"/>
</dbReference>
<gene>
    <name evidence="3" type="ORF">SEMRO_45_G027070.1</name>
</gene>
<evidence type="ECO:0000256" key="2">
    <source>
        <dbReference type="SAM" id="SignalP"/>
    </source>
</evidence>
<dbReference type="EMBL" id="CAICTM010000045">
    <property type="protein sequence ID" value="CAB9498786.1"/>
    <property type="molecule type" value="Genomic_DNA"/>
</dbReference>
<organism evidence="3 4">
    <name type="scientific">Seminavis robusta</name>
    <dbReference type="NCBI Taxonomy" id="568900"/>
    <lineage>
        <taxon>Eukaryota</taxon>
        <taxon>Sar</taxon>
        <taxon>Stramenopiles</taxon>
        <taxon>Ochrophyta</taxon>
        <taxon>Bacillariophyta</taxon>
        <taxon>Bacillariophyceae</taxon>
        <taxon>Bacillariophycidae</taxon>
        <taxon>Naviculales</taxon>
        <taxon>Naviculaceae</taxon>
        <taxon>Seminavis</taxon>
    </lineage>
</organism>
<keyword evidence="4" id="KW-1185">Reference proteome</keyword>